<proteinExistence type="predicted"/>
<dbReference type="EMBL" id="GBXM01069763">
    <property type="protein sequence ID" value="JAH38814.1"/>
    <property type="molecule type" value="Transcribed_RNA"/>
</dbReference>
<dbReference type="AlphaFoldDB" id="A0A0E9SBR5"/>
<sequence>MCNSAHLCVVIPVAVTVTDSHMILCGTCMCISFNFFFYYEIYNWNVCLIKGFFKSI</sequence>
<organism evidence="1">
    <name type="scientific">Anguilla anguilla</name>
    <name type="common">European freshwater eel</name>
    <name type="synonym">Muraena anguilla</name>
    <dbReference type="NCBI Taxonomy" id="7936"/>
    <lineage>
        <taxon>Eukaryota</taxon>
        <taxon>Metazoa</taxon>
        <taxon>Chordata</taxon>
        <taxon>Craniata</taxon>
        <taxon>Vertebrata</taxon>
        <taxon>Euteleostomi</taxon>
        <taxon>Actinopterygii</taxon>
        <taxon>Neopterygii</taxon>
        <taxon>Teleostei</taxon>
        <taxon>Anguilliformes</taxon>
        <taxon>Anguillidae</taxon>
        <taxon>Anguilla</taxon>
    </lineage>
</organism>
<accession>A0A0E9SBR5</accession>
<reference evidence="1" key="1">
    <citation type="submission" date="2014-11" db="EMBL/GenBank/DDBJ databases">
        <authorList>
            <person name="Amaro Gonzalez C."/>
        </authorList>
    </citation>
    <scope>NUCLEOTIDE SEQUENCE</scope>
</reference>
<evidence type="ECO:0000313" key="1">
    <source>
        <dbReference type="EMBL" id="JAH38814.1"/>
    </source>
</evidence>
<protein>
    <submittedName>
        <fullName evidence="1">Uncharacterized protein</fullName>
    </submittedName>
</protein>
<reference evidence="1" key="2">
    <citation type="journal article" date="2015" name="Fish Shellfish Immunol.">
        <title>Early steps in the European eel (Anguilla anguilla)-Vibrio vulnificus interaction in the gills: Role of the RtxA13 toxin.</title>
        <authorList>
            <person name="Callol A."/>
            <person name="Pajuelo D."/>
            <person name="Ebbesson L."/>
            <person name="Teles M."/>
            <person name="MacKenzie S."/>
            <person name="Amaro C."/>
        </authorList>
    </citation>
    <scope>NUCLEOTIDE SEQUENCE</scope>
</reference>
<name>A0A0E9SBR5_ANGAN</name>